<keyword evidence="2" id="KW-1185">Reference proteome</keyword>
<sequence length="105" mass="11536">MSGFQQVDDLIGIGRNSAGQEFYLRVRVGEFACDGTDREEYVQTHRFQTAATGAEADVTDVFGTDDLEAPARDLMEGRVSWHGEDLAFRPATADGQARIHAVTGW</sequence>
<protein>
    <submittedName>
        <fullName evidence="1">Uncharacterized protein</fullName>
    </submittedName>
</protein>
<organism evidence="1 2">
    <name type="scientific">Streptomyces desertarenae</name>
    <dbReference type="NCBI Taxonomy" id="2666184"/>
    <lineage>
        <taxon>Bacteria</taxon>
        <taxon>Bacillati</taxon>
        <taxon>Actinomycetota</taxon>
        <taxon>Actinomycetes</taxon>
        <taxon>Kitasatosporales</taxon>
        <taxon>Streptomycetaceae</taxon>
        <taxon>Streptomyces</taxon>
    </lineage>
</organism>
<name>A0ABW4PVJ2_9ACTN</name>
<gene>
    <name evidence="1" type="ORF">ACFSJS_27830</name>
</gene>
<evidence type="ECO:0000313" key="2">
    <source>
        <dbReference type="Proteomes" id="UP001597365"/>
    </source>
</evidence>
<dbReference type="EMBL" id="JBHUFU010000038">
    <property type="protein sequence ID" value="MFD1833416.1"/>
    <property type="molecule type" value="Genomic_DNA"/>
</dbReference>
<comment type="caution">
    <text evidence="1">The sequence shown here is derived from an EMBL/GenBank/DDBJ whole genome shotgun (WGS) entry which is preliminary data.</text>
</comment>
<evidence type="ECO:0000313" key="1">
    <source>
        <dbReference type="EMBL" id="MFD1833416.1"/>
    </source>
</evidence>
<reference evidence="2" key="1">
    <citation type="journal article" date="2019" name="Int. J. Syst. Evol. Microbiol.">
        <title>The Global Catalogue of Microorganisms (GCM) 10K type strain sequencing project: providing services to taxonomists for standard genome sequencing and annotation.</title>
        <authorList>
            <consortium name="The Broad Institute Genomics Platform"/>
            <consortium name="The Broad Institute Genome Sequencing Center for Infectious Disease"/>
            <person name="Wu L."/>
            <person name="Ma J."/>
        </authorList>
    </citation>
    <scope>NUCLEOTIDE SEQUENCE [LARGE SCALE GENOMIC DNA]</scope>
    <source>
        <strain evidence="2">CGMCC 4.7455</strain>
    </source>
</reference>
<dbReference type="RefSeq" id="WP_380905253.1">
    <property type="nucleotide sequence ID" value="NZ_JBHUFU010000038.1"/>
</dbReference>
<accession>A0ABW4PVJ2</accession>
<dbReference type="Proteomes" id="UP001597365">
    <property type="component" value="Unassembled WGS sequence"/>
</dbReference>
<proteinExistence type="predicted"/>